<protein>
    <submittedName>
        <fullName evidence="2">Uncharacterized protein</fullName>
    </submittedName>
</protein>
<dbReference type="Proteomes" id="UP000663868">
    <property type="component" value="Unassembled WGS sequence"/>
</dbReference>
<proteinExistence type="predicted"/>
<sequence length="433" mass="50975">MFADKDSQEQPNQILKKKLNKKDQRTRKVQNMKKKYHHHTRTISDEVARQFSQSEMMQLMEDKQLSMPSSSLSRKKKCFSLYTESNLDPSLFLTDYSMVSNNTFKDILLTTMTTDDNQNFVNKLFDTDEMLTCIRQLTQLINKLNYFKLQDEQWSYYYNLGVSEGIWNGRVSNSMALINSMCYSYGRSKILIAQRQKNFTKKLQMLQINIDEHIKQISLSTADMNNLMTIINDFLYTDQYELRMELERRRAMLKFDARDHQLVHTFYNLKPRQTEIHSAKTIWKAVQDEQALKYEIALFKTWLSSSKSSSSLTLCTFQDLALTKINDIFTHLIFDKQLSSATNHQTNSIDQFIEDIIMKTISTAETIVENYVQKVNNEKQKVLNNQEKFKKPPTVDSVITAIENRQLNMIQRAQYNVEQILKTIFQENNITKT</sequence>
<reference evidence="2" key="1">
    <citation type="submission" date="2021-02" db="EMBL/GenBank/DDBJ databases">
        <authorList>
            <person name="Nowell W R."/>
        </authorList>
    </citation>
    <scope>NUCLEOTIDE SEQUENCE</scope>
</reference>
<evidence type="ECO:0000313" key="2">
    <source>
        <dbReference type="EMBL" id="CAF1284702.1"/>
    </source>
</evidence>
<gene>
    <name evidence="2" type="ORF">IZO911_LOCUS33169</name>
    <name evidence="3" type="ORF">KXQ929_LOCUS32290</name>
</gene>
<dbReference type="EMBL" id="CAJNOE010000598">
    <property type="protein sequence ID" value="CAF1284702.1"/>
    <property type="molecule type" value="Genomic_DNA"/>
</dbReference>
<dbReference type="Proteomes" id="UP000663860">
    <property type="component" value="Unassembled WGS sequence"/>
</dbReference>
<name>A0A815CIJ4_9BILA</name>
<comment type="caution">
    <text evidence="2">The sequence shown here is derived from an EMBL/GenBank/DDBJ whole genome shotgun (WGS) entry which is preliminary data.</text>
</comment>
<evidence type="ECO:0000313" key="3">
    <source>
        <dbReference type="EMBL" id="CAF4063486.1"/>
    </source>
</evidence>
<dbReference type="AlphaFoldDB" id="A0A815CIJ4"/>
<evidence type="ECO:0000256" key="1">
    <source>
        <dbReference type="SAM" id="MobiDB-lite"/>
    </source>
</evidence>
<dbReference type="EMBL" id="CAJOBB010003880">
    <property type="protein sequence ID" value="CAF4063486.1"/>
    <property type="molecule type" value="Genomic_DNA"/>
</dbReference>
<feature type="region of interest" description="Disordered" evidence="1">
    <location>
        <begin position="1"/>
        <end position="40"/>
    </location>
</feature>
<accession>A0A815CIJ4</accession>
<evidence type="ECO:0000313" key="4">
    <source>
        <dbReference type="Proteomes" id="UP000663860"/>
    </source>
</evidence>
<feature type="compositionally biased region" description="Basic residues" evidence="1">
    <location>
        <begin position="15"/>
        <end position="40"/>
    </location>
</feature>
<organism evidence="2 4">
    <name type="scientific">Adineta steineri</name>
    <dbReference type="NCBI Taxonomy" id="433720"/>
    <lineage>
        <taxon>Eukaryota</taxon>
        <taxon>Metazoa</taxon>
        <taxon>Spiralia</taxon>
        <taxon>Gnathifera</taxon>
        <taxon>Rotifera</taxon>
        <taxon>Eurotatoria</taxon>
        <taxon>Bdelloidea</taxon>
        <taxon>Adinetida</taxon>
        <taxon>Adinetidae</taxon>
        <taxon>Adineta</taxon>
    </lineage>
</organism>